<reference evidence="2" key="1">
    <citation type="submission" date="2023-07" db="EMBL/GenBank/DDBJ databases">
        <authorList>
            <consortium name="AG Swart"/>
            <person name="Singh M."/>
            <person name="Singh A."/>
            <person name="Seah K."/>
            <person name="Emmerich C."/>
        </authorList>
    </citation>
    <scope>NUCLEOTIDE SEQUENCE</scope>
    <source>
        <strain evidence="2">DP1</strain>
    </source>
</reference>
<feature type="compositionally biased region" description="Acidic residues" evidence="1">
    <location>
        <begin position="310"/>
        <end position="319"/>
    </location>
</feature>
<dbReference type="EMBL" id="CAMPGE010010300">
    <property type="protein sequence ID" value="CAI2369148.1"/>
    <property type="molecule type" value="Genomic_DNA"/>
</dbReference>
<comment type="caution">
    <text evidence="2">The sequence shown here is derived from an EMBL/GenBank/DDBJ whole genome shotgun (WGS) entry which is preliminary data.</text>
</comment>
<name>A0AAD1XEM0_EUPCR</name>
<dbReference type="Proteomes" id="UP001295684">
    <property type="component" value="Unassembled WGS sequence"/>
</dbReference>
<feature type="region of interest" description="Disordered" evidence="1">
    <location>
        <begin position="309"/>
        <end position="333"/>
    </location>
</feature>
<sequence length="445" mass="50544">MGNQCSGNRFGKTVRLSCIEANNEPGEKNQTPFPEEDDIHKKIDKYVENFHRDKKHSRAKKSMSGLQKKNINTKCKEEEITTKLEGKRLSRSVPPEYRQPQKEISKPGSRPRHFPKINVSESHLSSRLECENGNKGDRTADKDSGGSSHKYPIVGLSKFKNRLINNKPGNIVYHDKKGVKINPRSKHSSSGIDEGASSMGLSLNNLNFMSLVRGNDGTPSHKLSSNELNLAVKNDEKSVRMENDDGYETPNLGFQDHPSMKDLCRNSKELRELEGMIEENKITNNINQDSSDCDAVNLILNANDKSAELIPDDLDESSSSDEKSSLSDESLQEITMEKVMQVERYRKPRDSSYKELVQDYQRRSSRASVKKNYCVGNPFHNFYSGMNQKDLEKSQKSEYEDNEAEFLEGEGEYNANFSKQCIPAKKSLKYGKSSVGYKPFQRRKY</sequence>
<accession>A0AAD1XEM0</accession>
<proteinExistence type="predicted"/>
<evidence type="ECO:0000313" key="3">
    <source>
        <dbReference type="Proteomes" id="UP001295684"/>
    </source>
</evidence>
<feature type="compositionally biased region" description="Basic and acidic residues" evidence="1">
    <location>
        <begin position="124"/>
        <end position="144"/>
    </location>
</feature>
<gene>
    <name evidence="2" type="ORF">ECRASSUSDP1_LOCUS10446</name>
</gene>
<dbReference type="AlphaFoldDB" id="A0AAD1XEM0"/>
<organism evidence="2 3">
    <name type="scientific">Euplotes crassus</name>
    <dbReference type="NCBI Taxonomy" id="5936"/>
    <lineage>
        <taxon>Eukaryota</taxon>
        <taxon>Sar</taxon>
        <taxon>Alveolata</taxon>
        <taxon>Ciliophora</taxon>
        <taxon>Intramacronucleata</taxon>
        <taxon>Spirotrichea</taxon>
        <taxon>Hypotrichia</taxon>
        <taxon>Euplotida</taxon>
        <taxon>Euplotidae</taxon>
        <taxon>Moneuplotes</taxon>
    </lineage>
</organism>
<keyword evidence="3" id="KW-1185">Reference proteome</keyword>
<evidence type="ECO:0000256" key="1">
    <source>
        <dbReference type="SAM" id="MobiDB-lite"/>
    </source>
</evidence>
<feature type="region of interest" description="Disordered" evidence="1">
    <location>
        <begin position="85"/>
        <end position="152"/>
    </location>
</feature>
<protein>
    <submittedName>
        <fullName evidence="2">Uncharacterized protein</fullName>
    </submittedName>
</protein>
<evidence type="ECO:0000313" key="2">
    <source>
        <dbReference type="EMBL" id="CAI2369148.1"/>
    </source>
</evidence>